<gene>
    <name evidence="2" type="ORF">SCF082_LOCUS37581</name>
</gene>
<sequence>FSFESERIIEDGDTDITETFRLYKHKRSHIGCIVNMGKQLGAKIFTLELVDGSSVRFVDMNGDSYGSVELRDKNVFDVLTRGIQLYDATLPVQDRTKKVRFVVESNAVDCQQWGQPATGLFGLDSVSESAPADKKVKVKKLTKKPAAAPKLMKKPSKA</sequence>
<accession>A0ABP0PSV4</accession>
<reference evidence="2 3" key="1">
    <citation type="submission" date="2024-02" db="EMBL/GenBank/DDBJ databases">
        <authorList>
            <person name="Chen Y."/>
            <person name="Shah S."/>
            <person name="Dougan E. K."/>
            <person name="Thang M."/>
            <person name="Chan C."/>
        </authorList>
    </citation>
    <scope>NUCLEOTIDE SEQUENCE [LARGE SCALE GENOMIC DNA]</scope>
</reference>
<dbReference type="Proteomes" id="UP001642464">
    <property type="component" value="Unassembled WGS sequence"/>
</dbReference>
<evidence type="ECO:0000313" key="3">
    <source>
        <dbReference type="Proteomes" id="UP001642464"/>
    </source>
</evidence>
<evidence type="ECO:0000313" key="2">
    <source>
        <dbReference type="EMBL" id="CAK9078697.1"/>
    </source>
</evidence>
<feature type="non-terminal residue" evidence="2">
    <location>
        <position position="1"/>
    </location>
</feature>
<organism evidence="2 3">
    <name type="scientific">Durusdinium trenchii</name>
    <dbReference type="NCBI Taxonomy" id="1381693"/>
    <lineage>
        <taxon>Eukaryota</taxon>
        <taxon>Sar</taxon>
        <taxon>Alveolata</taxon>
        <taxon>Dinophyceae</taxon>
        <taxon>Suessiales</taxon>
        <taxon>Symbiodiniaceae</taxon>
        <taxon>Durusdinium</taxon>
    </lineage>
</organism>
<keyword evidence="3" id="KW-1185">Reference proteome</keyword>
<protein>
    <submittedName>
        <fullName evidence="2">Uncharacterized protein</fullName>
    </submittedName>
</protein>
<comment type="caution">
    <text evidence="2">The sequence shown here is derived from an EMBL/GenBank/DDBJ whole genome shotgun (WGS) entry which is preliminary data.</text>
</comment>
<proteinExistence type="predicted"/>
<feature type="region of interest" description="Disordered" evidence="1">
    <location>
        <begin position="137"/>
        <end position="158"/>
    </location>
</feature>
<evidence type="ECO:0000256" key="1">
    <source>
        <dbReference type="SAM" id="MobiDB-lite"/>
    </source>
</evidence>
<dbReference type="EMBL" id="CAXAMM010038539">
    <property type="protein sequence ID" value="CAK9078697.1"/>
    <property type="molecule type" value="Genomic_DNA"/>
</dbReference>
<name>A0ABP0PSV4_9DINO</name>